<dbReference type="PANTHER" id="PTHR43731">
    <property type="entry name" value="RHOMBOID PROTEASE"/>
    <property type="match status" value="1"/>
</dbReference>
<reference evidence="11" key="1">
    <citation type="journal article" date="2019" name="Int. J. Syst. Evol. Microbiol.">
        <title>The Global Catalogue of Microorganisms (GCM) 10K type strain sequencing project: providing services to taxonomists for standard genome sequencing and annotation.</title>
        <authorList>
            <consortium name="The Broad Institute Genomics Platform"/>
            <consortium name="The Broad Institute Genome Sequencing Center for Infectious Disease"/>
            <person name="Wu L."/>
            <person name="Ma J."/>
        </authorList>
    </citation>
    <scope>NUCLEOTIDE SEQUENCE [LARGE SCALE GENOMIC DNA]</scope>
    <source>
        <strain evidence="11">CCUG 60214</strain>
    </source>
</reference>
<comment type="caution">
    <text evidence="10">The sequence shown here is derived from an EMBL/GenBank/DDBJ whole genome shotgun (WGS) entry which is preliminary data.</text>
</comment>
<evidence type="ECO:0000256" key="2">
    <source>
        <dbReference type="ARBA" id="ARBA00009045"/>
    </source>
</evidence>
<keyword evidence="10" id="KW-0645">Protease</keyword>
<feature type="transmembrane region" description="Helical" evidence="8">
    <location>
        <begin position="169"/>
        <end position="187"/>
    </location>
</feature>
<dbReference type="InterPro" id="IPR022764">
    <property type="entry name" value="Peptidase_S54_rhomboid_dom"/>
</dbReference>
<dbReference type="GO" id="GO:0008233">
    <property type="term" value="F:peptidase activity"/>
    <property type="evidence" value="ECO:0007669"/>
    <property type="project" value="UniProtKB-KW"/>
</dbReference>
<keyword evidence="5 8" id="KW-1133">Transmembrane helix</keyword>
<evidence type="ECO:0000256" key="3">
    <source>
        <dbReference type="ARBA" id="ARBA00022692"/>
    </source>
</evidence>
<evidence type="ECO:0000256" key="7">
    <source>
        <dbReference type="SAM" id="MobiDB-lite"/>
    </source>
</evidence>
<dbReference type="Proteomes" id="UP001597168">
    <property type="component" value="Unassembled WGS sequence"/>
</dbReference>
<comment type="subcellular location">
    <subcellularLocation>
        <location evidence="1">Membrane</location>
        <topology evidence="1">Multi-pass membrane protein</topology>
    </subcellularLocation>
</comment>
<dbReference type="InterPro" id="IPR035952">
    <property type="entry name" value="Rhomboid-like_sf"/>
</dbReference>
<evidence type="ECO:0000313" key="11">
    <source>
        <dbReference type="Proteomes" id="UP001597168"/>
    </source>
</evidence>
<dbReference type="Gene3D" id="1.20.1540.10">
    <property type="entry name" value="Rhomboid-like"/>
    <property type="match status" value="1"/>
</dbReference>
<keyword evidence="3 8" id="KW-0812">Transmembrane</keyword>
<sequence>MADSPNSPPPGEPVGARPDQPVCVRHPDRATGLRCVRCDRPSCPECLRDASVGYQCVDCVNEGRRTVRRPRTFVGAEVTGGMVVTRVLIAVNVVAFLASALLAGSLWENYQSREFADLEMWPAAVYFGEWWRLLTYGFLHVGPLHLAFNMVALHILGQKLEPEFGRLRFLAVYLLSQLGGGLAVYLFDSVDVSVAGASGAVYGLMGALLLAAVRGRFDFGFVLSVVVLATVFSFFQPNLSLLAHGGGFVIGSAVTAGLVYAPAVRRERWHALAVGGAFALIVVMAFVRTGQLG</sequence>
<feature type="domain" description="Peptidase S54 rhomboid" evidence="9">
    <location>
        <begin position="128"/>
        <end position="259"/>
    </location>
</feature>
<dbReference type="GO" id="GO:0006508">
    <property type="term" value="P:proteolysis"/>
    <property type="evidence" value="ECO:0007669"/>
    <property type="project" value="UniProtKB-KW"/>
</dbReference>
<evidence type="ECO:0000259" key="9">
    <source>
        <dbReference type="Pfam" id="PF01694"/>
    </source>
</evidence>
<evidence type="ECO:0000256" key="1">
    <source>
        <dbReference type="ARBA" id="ARBA00004141"/>
    </source>
</evidence>
<feature type="transmembrane region" description="Helical" evidence="8">
    <location>
        <begin position="241"/>
        <end position="262"/>
    </location>
</feature>
<dbReference type="PANTHER" id="PTHR43731:SF14">
    <property type="entry name" value="PRESENILIN-ASSOCIATED RHOMBOID-LIKE PROTEIN, MITOCHONDRIAL"/>
    <property type="match status" value="1"/>
</dbReference>
<evidence type="ECO:0000313" key="10">
    <source>
        <dbReference type="EMBL" id="MFD1152129.1"/>
    </source>
</evidence>
<accession>A0ABW3R598</accession>
<evidence type="ECO:0000256" key="8">
    <source>
        <dbReference type="SAM" id="Phobius"/>
    </source>
</evidence>
<dbReference type="Pfam" id="PF01694">
    <property type="entry name" value="Rhomboid"/>
    <property type="match status" value="1"/>
</dbReference>
<organism evidence="10 11">
    <name type="scientific">Saccharothrix hoggarensis</name>
    <dbReference type="NCBI Taxonomy" id="913853"/>
    <lineage>
        <taxon>Bacteria</taxon>
        <taxon>Bacillati</taxon>
        <taxon>Actinomycetota</taxon>
        <taxon>Actinomycetes</taxon>
        <taxon>Pseudonocardiales</taxon>
        <taxon>Pseudonocardiaceae</taxon>
        <taxon>Saccharothrix</taxon>
    </lineage>
</organism>
<feature type="transmembrane region" description="Helical" evidence="8">
    <location>
        <begin position="193"/>
        <end position="212"/>
    </location>
</feature>
<evidence type="ECO:0000256" key="5">
    <source>
        <dbReference type="ARBA" id="ARBA00022989"/>
    </source>
</evidence>
<feature type="transmembrane region" description="Helical" evidence="8">
    <location>
        <begin position="219"/>
        <end position="235"/>
    </location>
</feature>
<feature type="region of interest" description="Disordered" evidence="7">
    <location>
        <begin position="1"/>
        <end position="22"/>
    </location>
</feature>
<dbReference type="EMBL" id="JBHTLK010000326">
    <property type="protein sequence ID" value="MFD1152129.1"/>
    <property type="molecule type" value="Genomic_DNA"/>
</dbReference>
<dbReference type="InterPro" id="IPR050925">
    <property type="entry name" value="Rhomboid_protease_S54"/>
</dbReference>
<proteinExistence type="inferred from homology"/>
<protein>
    <submittedName>
        <fullName evidence="10">Rhomboid family intramembrane serine protease</fullName>
        <ecNumber evidence="10">3.4.21.-</ecNumber>
    </submittedName>
</protein>
<keyword evidence="6 8" id="KW-0472">Membrane</keyword>
<evidence type="ECO:0000256" key="4">
    <source>
        <dbReference type="ARBA" id="ARBA00022801"/>
    </source>
</evidence>
<gene>
    <name evidence="10" type="ORF">ACFQ3T_33755</name>
</gene>
<feature type="compositionally biased region" description="Pro residues" evidence="7">
    <location>
        <begin position="1"/>
        <end position="12"/>
    </location>
</feature>
<dbReference type="EC" id="3.4.21.-" evidence="10"/>
<feature type="transmembrane region" description="Helical" evidence="8">
    <location>
        <begin position="136"/>
        <end position="157"/>
    </location>
</feature>
<keyword evidence="4 10" id="KW-0378">Hydrolase</keyword>
<comment type="similarity">
    <text evidence="2">Belongs to the peptidase S54 family.</text>
</comment>
<feature type="transmembrane region" description="Helical" evidence="8">
    <location>
        <begin position="269"/>
        <end position="287"/>
    </location>
</feature>
<dbReference type="RefSeq" id="WP_380729746.1">
    <property type="nucleotide sequence ID" value="NZ_JBHTLK010000326.1"/>
</dbReference>
<name>A0ABW3R598_9PSEU</name>
<feature type="transmembrane region" description="Helical" evidence="8">
    <location>
        <begin position="87"/>
        <end position="107"/>
    </location>
</feature>
<evidence type="ECO:0000256" key="6">
    <source>
        <dbReference type="ARBA" id="ARBA00023136"/>
    </source>
</evidence>
<dbReference type="SUPFAM" id="SSF144091">
    <property type="entry name" value="Rhomboid-like"/>
    <property type="match status" value="1"/>
</dbReference>
<keyword evidence="11" id="KW-1185">Reference proteome</keyword>
<dbReference type="CDD" id="cd19756">
    <property type="entry name" value="Bbox2"/>
    <property type="match status" value="1"/>
</dbReference>